<feature type="region of interest" description="Disordered" evidence="1">
    <location>
        <begin position="116"/>
        <end position="161"/>
    </location>
</feature>
<dbReference type="Proteomes" id="UP000887575">
    <property type="component" value="Unassembled WGS sequence"/>
</dbReference>
<evidence type="ECO:0000313" key="3">
    <source>
        <dbReference type="WBParaSite" id="MBELARI_LOCUS5079"/>
    </source>
</evidence>
<accession>A0AAF3FDY5</accession>
<feature type="compositionally biased region" description="Basic residues" evidence="1">
    <location>
        <begin position="142"/>
        <end position="161"/>
    </location>
</feature>
<evidence type="ECO:0000256" key="1">
    <source>
        <dbReference type="SAM" id="MobiDB-lite"/>
    </source>
</evidence>
<proteinExistence type="predicted"/>
<organism evidence="2 3">
    <name type="scientific">Mesorhabditis belari</name>
    <dbReference type="NCBI Taxonomy" id="2138241"/>
    <lineage>
        <taxon>Eukaryota</taxon>
        <taxon>Metazoa</taxon>
        <taxon>Ecdysozoa</taxon>
        <taxon>Nematoda</taxon>
        <taxon>Chromadorea</taxon>
        <taxon>Rhabditida</taxon>
        <taxon>Rhabditina</taxon>
        <taxon>Rhabditomorpha</taxon>
        <taxon>Rhabditoidea</taxon>
        <taxon>Rhabditidae</taxon>
        <taxon>Mesorhabditinae</taxon>
        <taxon>Mesorhabditis</taxon>
    </lineage>
</organism>
<dbReference type="AlphaFoldDB" id="A0AAF3FDY5"/>
<name>A0AAF3FDY5_9BILA</name>
<dbReference type="Pfam" id="PF05477">
    <property type="entry name" value="SURF2"/>
    <property type="match status" value="1"/>
</dbReference>
<evidence type="ECO:0000313" key="2">
    <source>
        <dbReference type="Proteomes" id="UP000887575"/>
    </source>
</evidence>
<dbReference type="InterPro" id="IPR008833">
    <property type="entry name" value="Surf2"/>
</dbReference>
<feature type="compositionally biased region" description="Acidic residues" evidence="1">
    <location>
        <begin position="116"/>
        <end position="136"/>
    </location>
</feature>
<reference evidence="3" key="1">
    <citation type="submission" date="2024-02" db="UniProtKB">
        <authorList>
            <consortium name="WormBaseParasite"/>
        </authorList>
    </citation>
    <scope>IDENTIFICATION</scope>
</reference>
<dbReference type="PANTHER" id="PTHR34348">
    <property type="entry name" value="SURFEIT LOCUS PROTEIN 2"/>
    <property type="match status" value="1"/>
</dbReference>
<sequence length="161" mass="18297">MGSGSMPQTIEQLLAAYPVFKPQAQKLHCELTGHDLPNRAPDLGQYVQTKKFLTAWEIHQLFAEYPGIFEDLDEKLIGCKLTKTVIARDPKDIRKHIGGQKFKRAILRGDKIEDDEVTNDEDLAEVQEDDEMEGIDGEPIKRSNKRKGTANPVVKKKKRKQ</sequence>
<dbReference type="WBParaSite" id="MBELARI_LOCUS5079">
    <property type="protein sequence ID" value="MBELARI_LOCUS5079"/>
    <property type="gene ID" value="MBELARI_LOCUS5079"/>
</dbReference>
<dbReference type="PANTHER" id="PTHR34348:SF1">
    <property type="entry name" value="SURFEIT LOCUS PROTEIN 2"/>
    <property type="match status" value="1"/>
</dbReference>
<keyword evidence="2" id="KW-1185">Reference proteome</keyword>
<protein>
    <submittedName>
        <fullName evidence="3">Uncharacterized protein</fullName>
    </submittedName>
</protein>